<dbReference type="Proteomes" id="UP000825051">
    <property type="component" value="Chromosome"/>
</dbReference>
<dbReference type="InterPro" id="IPR009057">
    <property type="entry name" value="Homeodomain-like_sf"/>
</dbReference>
<dbReference type="GO" id="GO:0003700">
    <property type="term" value="F:DNA-binding transcription factor activity"/>
    <property type="evidence" value="ECO:0007669"/>
    <property type="project" value="InterPro"/>
</dbReference>
<dbReference type="InterPro" id="IPR018060">
    <property type="entry name" value="HTH_AraC"/>
</dbReference>
<evidence type="ECO:0000256" key="4">
    <source>
        <dbReference type="ARBA" id="ARBA00023163"/>
    </source>
</evidence>
<dbReference type="PROSITE" id="PS00041">
    <property type="entry name" value="HTH_ARAC_FAMILY_1"/>
    <property type="match status" value="1"/>
</dbReference>
<dbReference type="SUPFAM" id="SSF51215">
    <property type="entry name" value="Regulatory protein AraC"/>
    <property type="match status" value="1"/>
</dbReference>
<dbReference type="PANTHER" id="PTHR46796:SF6">
    <property type="entry name" value="ARAC SUBFAMILY"/>
    <property type="match status" value="1"/>
</dbReference>
<keyword evidence="3" id="KW-0010">Activator</keyword>
<name>A0A8F9TZW9_9BACT</name>
<dbReference type="Pfam" id="PF02311">
    <property type="entry name" value="AraC_binding"/>
    <property type="match status" value="1"/>
</dbReference>
<evidence type="ECO:0000256" key="1">
    <source>
        <dbReference type="ARBA" id="ARBA00023015"/>
    </source>
</evidence>
<dbReference type="RefSeq" id="WP_220165990.1">
    <property type="nucleotide sequence ID" value="NZ_CP080507.1"/>
</dbReference>
<feature type="domain" description="HTH araC/xylS-type" evidence="5">
    <location>
        <begin position="193"/>
        <end position="274"/>
    </location>
</feature>
<dbReference type="InterPro" id="IPR003313">
    <property type="entry name" value="AraC-bd"/>
</dbReference>
<dbReference type="InterPro" id="IPR050204">
    <property type="entry name" value="AraC_XylS_family_regulators"/>
</dbReference>
<organism evidence="6 7">
    <name type="scientific">Horticoccus luteus</name>
    <dbReference type="NCBI Taxonomy" id="2862869"/>
    <lineage>
        <taxon>Bacteria</taxon>
        <taxon>Pseudomonadati</taxon>
        <taxon>Verrucomicrobiota</taxon>
        <taxon>Opitutia</taxon>
        <taxon>Opitutales</taxon>
        <taxon>Opitutaceae</taxon>
        <taxon>Horticoccus</taxon>
    </lineage>
</organism>
<dbReference type="EMBL" id="CP080507">
    <property type="protein sequence ID" value="QYM80582.1"/>
    <property type="molecule type" value="Genomic_DNA"/>
</dbReference>
<keyword evidence="7" id="KW-1185">Reference proteome</keyword>
<dbReference type="AlphaFoldDB" id="A0A8F9TZW9"/>
<dbReference type="Pfam" id="PF12833">
    <property type="entry name" value="HTH_18"/>
    <property type="match status" value="1"/>
</dbReference>
<keyword evidence="1" id="KW-0805">Transcription regulation</keyword>
<dbReference type="Gene3D" id="1.10.10.60">
    <property type="entry name" value="Homeodomain-like"/>
    <property type="match status" value="2"/>
</dbReference>
<keyword evidence="4" id="KW-0804">Transcription</keyword>
<dbReference type="PROSITE" id="PS01124">
    <property type="entry name" value="HTH_ARAC_FAMILY_2"/>
    <property type="match status" value="1"/>
</dbReference>
<evidence type="ECO:0000256" key="3">
    <source>
        <dbReference type="ARBA" id="ARBA00023159"/>
    </source>
</evidence>
<evidence type="ECO:0000313" key="7">
    <source>
        <dbReference type="Proteomes" id="UP000825051"/>
    </source>
</evidence>
<protein>
    <submittedName>
        <fullName evidence="6">AraC family transcriptional regulator</fullName>
    </submittedName>
</protein>
<keyword evidence="2" id="KW-0238">DNA-binding</keyword>
<gene>
    <name evidence="6" type="ORF">K0B96_08260</name>
</gene>
<dbReference type="GO" id="GO:0043565">
    <property type="term" value="F:sequence-specific DNA binding"/>
    <property type="evidence" value="ECO:0007669"/>
    <property type="project" value="InterPro"/>
</dbReference>
<proteinExistence type="predicted"/>
<reference evidence="6" key="1">
    <citation type="submission" date="2021-08" db="EMBL/GenBank/DDBJ databases">
        <title>Genome of a novel bacterium of the phylum Verrucomicrobia, Oleiharenicola sp. KSB-15.</title>
        <authorList>
            <person name="Chung J.-H."/>
            <person name="Ahn J.-H."/>
            <person name="Yoon Y."/>
            <person name="Kim D.-Y."/>
            <person name="An S.-H."/>
            <person name="Park I."/>
            <person name="Yeon J."/>
        </authorList>
    </citation>
    <scope>NUCLEOTIDE SEQUENCE</scope>
    <source>
        <strain evidence="6">KSB-15</strain>
    </source>
</reference>
<dbReference type="InterPro" id="IPR018062">
    <property type="entry name" value="HTH_AraC-typ_CS"/>
</dbReference>
<dbReference type="InterPro" id="IPR037923">
    <property type="entry name" value="HTH-like"/>
</dbReference>
<evidence type="ECO:0000313" key="6">
    <source>
        <dbReference type="EMBL" id="QYM80582.1"/>
    </source>
</evidence>
<evidence type="ECO:0000259" key="5">
    <source>
        <dbReference type="PROSITE" id="PS01124"/>
    </source>
</evidence>
<dbReference type="PANTHER" id="PTHR46796">
    <property type="entry name" value="HTH-TYPE TRANSCRIPTIONAL ACTIVATOR RHAS-RELATED"/>
    <property type="match status" value="1"/>
</dbReference>
<dbReference type="InterPro" id="IPR020449">
    <property type="entry name" value="Tscrpt_reg_AraC-type_HTH"/>
</dbReference>
<sequence>MTTRWTTRSLPTAGTPTRLGSLTLAGQSRLNRGIARDSMRVLGSYALVYVLAGRAQFGDATGLKREVVAGDVFFLFPEVAHFYEPGASGPWDDVWLVFQGPVFDQWRRERLLDPADPVWHVEPVDVWRKKIMRVLTGGSTGGAAALVEVTRLLALLAEMRAAARGEFEHDQRPAWLQEACRRLESAAAVPDWERFAGAFGFSYEQFRRKFSEGMGEAPARYRLARRIDRAAALLQAEERPLKQIAAELGFCDEFHFSKLFKRRTGLSPSAYRRQWRASERAARS</sequence>
<dbReference type="SMART" id="SM00342">
    <property type="entry name" value="HTH_ARAC"/>
    <property type="match status" value="1"/>
</dbReference>
<evidence type="ECO:0000256" key="2">
    <source>
        <dbReference type="ARBA" id="ARBA00023125"/>
    </source>
</evidence>
<accession>A0A8F9TZW9</accession>
<dbReference type="PRINTS" id="PR00032">
    <property type="entry name" value="HTHARAC"/>
</dbReference>
<dbReference type="SUPFAM" id="SSF46689">
    <property type="entry name" value="Homeodomain-like"/>
    <property type="match status" value="1"/>
</dbReference>
<dbReference type="KEGG" id="ole:K0B96_08260"/>